<sequence>MLSLVYPDLS</sequence>
<reference evidence="1" key="1">
    <citation type="submission" date="2014-09" db="EMBL/GenBank/DDBJ databases">
        <authorList>
            <person name="Magalhaes I.L.F."/>
            <person name="Oliveira U."/>
            <person name="Santos F.R."/>
            <person name="Vidigal T.H.D.A."/>
            <person name="Brescovit A.D."/>
            <person name="Santos A.J."/>
        </authorList>
    </citation>
    <scope>NUCLEOTIDE SEQUENCE</scope>
    <source>
        <tissue evidence="1">Shoot tissue taken approximately 20 cm above the soil surface</tissue>
    </source>
</reference>
<reference evidence="1" key="2">
    <citation type="journal article" date="2015" name="Data Brief">
        <title>Shoot transcriptome of the giant reed, Arundo donax.</title>
        <authorList>
            <person name="Barrero R.A."/>
            <person name="Guerrero F.D."/>
            <person name="Moolhuijzen P."/>
            <person name="Goolsby J.A."/>
            <person name="Tidwell J."/>
            <person name="Bellgard S.E."/>
            <person name="Bellgard M.I."/>
        </authorList>
    </citation>
    <scope>NUCLEOTIDE SEQUENCE</scope>
    <source>
        <tissue evidence="1">Shoot tissue taken approximately 20 cm above the soil surface</tissue>
    </source>
</reference>
<evidence type="ECO:0000313" key="1">
    <source>
        <dbReference type="EMBL" id="JAE02103.1"/>
    </source>
</evidence>
<proteinExistence type="predicted"/>
<dbReference type="EMBL" id="GBRH01195793">
    <property type="protein sequence ID" value="JAE02103.1"/>
    <property type="molecule type" value="Transcribed_RNA"/>
</dbReference>
<name>A0A0A9F1H2_ARUDO</name>
<organism evidence="1">
    <name type="scientific">Arundo donax</name>
    <name type="common">Giant reed</name>
    <name type="synonym">Donax arundinaceus</name>
    <dbReference type="NCBI Taxonomy" id="35708"/>
    <lineage>
        <taxon>Eukaryota</taxon>
        <taxon>Viridiplantae</taxon>
        <taxon>Streptophyta</taxon>
        <taxon>Embryophyta</taxon>
        <taxon>Tracheophyta</taxon>
        <taxon>Spermatophyta</taxon>
        <taxon>Magnoliopsida</taxon>
        <taxon>Liliopsida</taxon>
        <taxon>Poales</taxon>
        <taxon>Poaceae</taxon>
        <taxon>PACMAD clade</taxon>
        <taxon>Arundinoideae</taxon>
        <taxon>Arundineae</taxon>
        <taxon>Arundo</taxon>
    </lineage>
</organism>
<accession>A0A0A9F1H2</accession>
<protein>
    <submittedName>
        <fullName evidence="1">Uncharacterized protein</fullName>
    </submittedName>
</protein>